<dbReference type="InterPro" id="IPR056928">
    <property type="entry name" value="Gp77-like"/>
</dbReference>
<dbReference type="RefSeq" id="WP_173582119.1">
    <property type="nucleotide sequence ID" value="NZ_WOTB01000003.1"/>
</dbReference>
<gene>
    <name evidence="1" type="ORF">GOB93_03370</name>
</gene>
<dbReference type="Proteomes" id="UP000635278">
    <property type="component" value="Unassembled WGS sequence"/>
</dbReference>
<evidence type="ECO:0000313" key="2">
    <source>
        <dbReference type="Proteomes" id="UP000635278"/>
    </source>
</evidence>
<accession>A0ABX0JM28</accession>
<proteinExistence type="predicted"/>
<dbReference type="EMBL" id="WOTB01000003">
    <property type="protein sequence ID" value="NHN83680.1"/>
    <property type="molecule type" value="Genomic_DNA"/>
</dbReference>
<evidence type="ECO:0000313" key="1">
    <source>
        <dbReference type="EMBL" id="NHN83680.1"/>
    </source>
</evidence>
<name>A0ABX0JM28_9PROT</name>
<keyword evidence="2" id="KW-1185">Reference proteome</keyword>
<organism evidence="1 2">
    <name type="scientific">Acetobacter musti</name>
    <dbReference type="NCBI Taxonomy" id="864732"/>
    <lineage>
        <taxon>Bacteria</taxon>
        <taxon>Pseudomonadati</taxon>
        <taxon>Pseudomonadota</taxon>
        <taxon>Alphaproteobacteria</taxon>
        <taxon>Acetobacterales</taxon>
        <taxon>Acetobacteraceae</taxon>
        <taxon>Acetobacter</taxon>
    </lineage>
</organism>
<comment type="caution">
    <text evidence="1">The sequence shown here is derived from an EMBL/GenBank/DDBJ whole genome shotgun (WGS) entry which is preliminary data.</text>
</comment>
<reference evidence="1 2" key="1">
    <citation type="journal article" date="2020" name="Int. J. Syst. Evol. Microbiol.">
        <title>Novel acetic acid bacteria from cider fermentations: Acetobacter conturbans sp. nov. and Acetobacter fallax sp. nov.</title>
        <authorList>
            <person name="Sombolestani A.S."/>
            <person name="Cleenwerck I."/>
            <person name="Cnockaert M."/>
            <person name="Borremans W."/>
            <person name="Wieme A.D."/>
            <person name="De Vuyst L."/>
            <person name="Vandamme P."/>
        </authorList>
    </citation>
    <scope>NUCLEOTIDE SEQUENCE [LARGE SCALE GENOMIC DNA]</scope>
    <source>
        <strain evidence="1 2">LMG 30640</strain>
    </source>
</reference>
<dbReference type="Pfam" id="PF23148">
    <property type="entry name" value="Gp77"/>
    <property type="match status" value="1"/>
</dbReference>
<protein>
    <submittedName>
        <fullName evidence="1">Uncharacterized protein</fullName>
    </submittedName>
</protein>
<sequence>MTILNLPAGFNPSPNRVFRVPPAARREEPPEEYLYGVAPPKHEEKHRPRHHRFDEKSSEDVLDYTFDFTEWLQGTSDTITGITPKVMNPLGGDFDLTAVIQGVFNSTKAVIVLASGPPGSEVKLNVTIGTAQGRRKTVRVIVPVNSDTEPTAPPDLSDGVLTIGGVPITIGGNTLSP</sequence>